<proteinExistence type="predicted"/>
<reference evidence="1" key="1">
    <citation type="submission" date="2014-09" db="EMBL/GenBank/DDBJ databases">
        <authorList>
            <person name="Magalhaes I.L.F."/>
            <person name="Oliveira U."/>
            <person name="Santos F.R."/>
            <person name="Vidigal T.H.D.A."/>
            <person name="Brescovit A.D."/>
            <person name="Santos A.J."/>
        </authorList>
    </citation>
    <scope>NUCLEOTIDE SEQUENCE</scope>
    <source>
        <tissue evidence="1">Shoot tissue taken approximately 20 cm above the soil surface</tissue>
    </source>
</reference>
<reference evidence="1" key="2">
    <citation type="journal article" date="2015" name="Data Brief">
        <title>Shoot transcriptome of the giant reed, Arundo donax.</title>
        <authorList>
            <person name="Barrero R.A."/>
            <person name="Guerrero F.D."/>
            <person name="Moolhuijzen P."/>
            <person name="Goolsby J.A."/>
            <person name="Tidwell J."/>
            <person name="Bellgard S.E."/>
            <person name="Bellgard M.I."/>
        </authorList>
    </citation>
    <scope>NUCLEOTIDE SEQUENCE</scope>
    <source>
        <tissue evidence="1">Shoot tissue taken approximately 20 cm above the soil surface</tissue>
    </source>
</reference>
<evidence type="ECO:0000313" key="1">
    <source>
        <dbReference type="EMBL" id="JAE39702.1"/>
    </source>
</evidence>
<name>A0A0A9HSL2_ARUDO</name>
<organism evidence="1">
    <name type="scientific">Arundo donax</name>
    <name type="common">Giant reed</name>
    <name type="synonym">Donax arundinaceus</name>
    <dbReference type="NCBI Taxonomy" id="35708"/>
    <lineage>
        <taxon>Eukaryota</taxon>
        <taxon>Viridiplantae</taxon>
        <taxon>Streptophyta</taxon>
        <taxon>Embryophyta</taxon>
        <taxon>Tracheophyta</taxon>
        <taxon>Spermatophyta</taxon>
        <taxon>Magnoliopsida</taxon>
        <taxon>Liliopsida</taxon>
        <taxon>Poales</taxon>
        <taxon>Poaceae</taxon>
        <taxon>PACMAD clade</taxon>
        <taxon>Arundinoideae</taxon>
        <taxon>Arundineae</taxon>
        <taxon>Arundo</taxon>
    </lineage>
</organism>
<dbReference type="EMBL" id="GBRH01158194">
    <property type="protein sequence ID" value="JAE39702.1"/>
    <property type="molecule type" value="Transcribed_RNA"/>
</dbReference>
<sequence length="70" mass="8049">MMMVSFYKNKSDATQKKYNRISSADPCFRRLEDPHLARSHMQSFKQAHFAEGGGDKRIIFTRGTHAGRCV</sequence>
<protein>
    <submittedName>
        <fullName evidence="1">Uncharacterized protein</fullName>
    </submittedName>
</protein>
<accession>A0A0A9HSL2</accession>
<dbReference type="AlphaFoldDB" id="A0A0A9HSL2"/>